<gene>
    <name evidence="2" type="ORF">Mal15_35440</name>
</gene>
<protein>
    <submittedName>
        <fullName evidence="2">Glycosyltransferase family 10 (Fucosyltransferase)</fullName>
    </submittedName>
</protein>
<evidence type="ECO:0000313" key="3">
    <source>
        <dbReference type="Proteomes" id="UP000321353"/>
    </source>
</evidence>
<feature type="domain" description="Fucosyltransferase C-terminal" evidence="1">
    <location>
        <begin position="206"/>
        <end position="251"/>
    </location>
</feature>
<keyword evidence="2" id="KW-0808">Transferase</keyword>
<dbReference type="InterPro" id="IPR055270">
    <property type="entry name" value="Glyco_tran_10_C"/>
</dbReference>
<dbReference type="Pfam" id="PF00852">
    <property type="entry name" value="Glyco_transf_10"/>
    <property type="match status" value="1"/>
</dbReference>
<dbReference type="InterPro" id="IPR038577">
    <property type="entry name" value="GT10-like_C_sf"/>
</dbReference>
<organism evidence="2 3">
    <name type="scientific">Stieleria maiorica</name>
    <dbReference type="NCBI Taxonomy" id="2795974"/>
    <lineage>
        <taxon>Bacteria</taxon>
        <taxon>Pseudomonadati</taxon>
        <taxon>Planctomycetota</taxon>
        <taxon>Planctomycetia</taxon>
        <taxon>Pirellulales</taxon>
        <taxon>Pirellulaceae</taxon>
        <taxon>Stieleria</taxon>
    </lineage>
</organism>
<dbReference type="Gene3D" id="3.40.50.11660">
    <property type="entry name" value="Glycosyl transferase family 10, C-terminal domain"/>
    <property type="match status" value="1"/>
</dbReference>
<sequence length="344" mass="38482">MMRKLQNLASRITRTPHFEVGSEHLIDCDLEASAPVVHVDCYGRSFYRRVEVAYGGARWKFHYDPRQRLNVPFVAGVFFDRSAIPGSHLLRVPKQRRAAVLVETPNENFFGHFPDLGNEFGCVMTHRTDLLDLGQPFVELAYGTNWVPVGDPAKVAEGHGKTKDLSFLGSIQHDDVHGYMLRRQVAEWLGGEGVECFGHGLKSLSSKTDGLVPYRFSIAMENIRSPGYFTEKLIDCFHCGTVPVYWGDPSITSVFDLRGMVIFENLSDLKRVLPTLNADRYQMMLPFVVDNLKKAIALDVADTAGMYRRIAATLSSVMPAGDSRSHGQLGRVARHARQLLGNGR</sequence>
<accession>A0A5B9MG49</accession>
<dbReference type="KEGG" id="smam:Mal15_35440"/>
<evidence type="ECO:0000259" key="1">
    <source>
        <dbReference type="Pfam" id="PF00852"/>
    </source>
</evidence>
<dbReference type="Proteomes" id="UP000321353">
    <property type="component" value="Chromosome"/>
</dbReference>
<proteinExistence type="predicted"/>
<dbReference type="SUPFAM" id="SSF53756">
    <property type="entry name" value="UDP-Glycosyltransferase/glycogen phosphorylase"/>
    <property type="match status" value="1"/>
</dbReference>
<keyword evidence="2" id="KW-0328">Glycosyltransferase</keyword>
<dbReference type="RefSeq" id="WP_167546869.1">
    <property type="nucleotide sequence ID" value="NZ_CP036264.1"/>
</dbReference>
<dbReference type="GO" id="GO:0016757">
    <property type="term" value="F:glycosyltransferase activity"/>
    <property type="evidence" value="ECO:0007669"/>
    <property type="project" value="UniProtKB-KW"/>
</dbReference>
<dbReference type="EMBL" id="CP036264">
    <property type="protein sequence ID" value="QEF99479.1"/>
    <property type="molecule type" value="Genomic_DNA"/>
</dbReference>
<keyword evidence="3" id="KW-1185">Reference proteome</keyword>
<evidence type="ECO:0000313" key="2">
    <source>
        <dbReference type="EMBL" id="QEF99479.1"/>
    </source>
</evidence>
<reference evidence="2 3" key="1">
    <citation type="submission" date="2019-02" db="EMBL/GenBank/DDBJ databases">
        <title>Planctomycetal bacteria perform biofilm scaping via a novel small molecule.</title>
        <authorList>
            <person name="Jeske O."/>
            <person name="Boedeker C."/>
            <person name="Wiegand S."/>
            <person name="Breitling P."/>
            <person name="Kallscheuer N."/>
            <person name="Jogler M."/>
            <person name="Rohde M."/>
            <person name="Petersen J."/>
            <person name="Medema M.H."/>
            <person name="Surup F."/>
            <person name="Jogler C."/>
        </authorList>
    </citation>
    <scope>NUCLEOTIDE SEQUENCE [LARGE SCALE GENOMIC DNA]</scope>
    <source>
        <strain evidence="2 3">Mal15</strain>
    </source>
</reference>
<dbReference type="AlphaFoldDB" id="A0A5B9MG49"/>
<name>A0A5B9MG49_9BACT</name>